<dbReference type="GO" id="GO:0003677">
    <property type="term" value="F:DNA binding"/>
    <property type="evidence" value="ECO:0007669"/>
    <property type="project" value="UniProtKB-KW"/>
</dbReference>
<protein>
    <recommendedName>
        <fullName evidence="6">Response regulatory domain-containing protein</fullName>
    </recommendedName>
</protein>
<dbReference type="InterPro" id="IPR039420">
    <property type="entry name" value="WalR-like"/>
</dbReference>
<dbReference type="Gene3D" id="3.40.50.2300">
    <property type="match status" value="1"/>
</dbReference>
<dbReference type="GO" id="GO:0000160">
    <property type="term" value="P:phosphorelay signal transduction system"/>
    <property type="evidence" value="ECO:0007669"/>
    <property type="project" value="InterPro"/>
</dbReference>
<dbReference type="SMART" id="SM00448">
    <property type="entry name" value="REC"/>
    <property type="match status" value="1"/>
</dbReference>
<sequence>MTKIIIVDDHLIVRRGFKEMLNEEMSFNVVHEASSGEELIDYLKNNSCDVVLLDISLPGKNGVDVLRHIRERYDHIKVLVLSGYPEERYALPMIKNGANGYICKDCEQEELIKAIRLVAAGRRYLSSKTSELLANEVFSKNDTEPHQSLSERELQVFIRLSEGASVSDIADVLNLSVKTISTYRARLKEKMELGSNAEMAAYAIRHGLIGGQADF</sequence>
<dbReference type="PANTHER" id="PTHR43214:SF43">
    <property type="entry name" value="TWO-COMPONENT RESPONSE REGULATOR"/>
    <property type="match status" value="1"/>
</dbReference>
<dbReference type="PANTHER" id="PTHR43214">
    <property type="entry name" value="TWO-COMPONENT RESPONSE REGULATOR"/>
    <property type="match status" value="1"/>
</dbReference>
<dbReference type="CDD" id="cd17535">
    <property type="entry name" value="REC_NarL-like"/>
    <property type="match status" value="1"/>
</dbReference>
<dbReference type="PRINTS" id="PR00038">
    <property type="entry name" value="HTHLUXR"/>
</dbReference>
<dbReference type="InterPro" id="IPR000792">
    <property type="entry name" value="Tscrpt_reg_LuxR_C"/>
</dbReference>
<feature type="domain" description="HTH luxR-type" evidence="3">
    <location>
        <begin position="142"/>
        <end position="207"/>
    </location>
</feature>
<accession>A0A0F9U5M4</accession>
<evidence type="ECO:0000256" key="2">
    <source>
        <dbReference type="ARBA" id="ARBA00023125"/>
    </source>
</evidence>
<feature type="domain" description="Response regulatory" evidence="4">
    <location>
        <begin position="3"/>
        <end position="119"/>
    </location>
</feature>
<dbReference type="InterPro" id="IPR016032">
    <property type="entry name" value="Sig_transdc_resp-reg_C-effctor"/>
</dbReference>
<evidence type="ECO:0000259" key="3">
    <source>
        <dbReference type="PROSITE" id="PS50043"/>
    </source>
</evidence>
<dbReference type="InterPro" id="IPR011006">
    <property type="entry name" value="CheY-like_superfamily"/>
</dbReference>
<dbReference type="SUPFAM" id="SSF52172">
    <property type="entry name" value="CheY-like"/>
    <property type="match status" value="1"/>
</dbReference>
<evidence type="ECO:0000313" key="5">
    <source>
        <dbReference type="EMBL" id="KKN56606.1"/>
    </source>
</evidence>
<evidence type="ECO:0000256" key="1">
    <source>
        <dbReference type="ARBA" id="ARBA00022553"/>
    </source>
</evidence>
<evidence type="ECO:0008006" key="6">
    <source>
        <dbReference type="Google" id="ProtNLM"/>
    </source>
</evidence>
<dbReference type="AlphaFoldDB" id="A0A0F9U5M4"/>
<evidence type="ECO:0000259" key="4">
    <source>
        <dbReference type="PROSITE" id="PS50110"/>
    </source>
</evidence>
<dbReference type="PROSITE" id="PS50110">
    <property type="entry name" value="RESPONSE_REGULATORY"/>
    <property type="match status" value="1"/>
</dbReference>
<dbReference type="EMBL" id="LAZR01000837">
    <property type="protein sequence ID" value="KKN56606.1"/>
    <property type="molecule type" value="Genomic_DNA"/>
</dbReference>
<dbReference type="PROSITE" id="PS00622">
    <property type="entry name" value="HTH_LUXR_1"/>
    <property type="match status" value="1"/>
</dbReference>
<dbReference type="GO" id="GO:0006355">
    <property type="term" value="P:regulation of DNA-templated transcription"/>
    <property type="evidence" value="ECO:0007669"/>
    <property type="project" value="InterPro"/>
</dbReference>
<dbReference type="SUPFAM" id="SSF46894">
    <property type="entry name" value="C-terminal effector domain of the bipartite response regulators"/>
    <property type="match status" value="1"/>
</dbReference>
<comment type="caution">
    <text evidence="5">The sequence shown here is derived from an EMBL/GenBank/DDBJ whole genome shotgun (WGS) entry which is preliminary data.</text>
</comment>
<organism evidence="5">
    <name type="scientific">marine sediment metagenome</name>
    <dbReference type="NCBI Taxonomy" id="412755"/>
    <lineage>
        <taxon>unclassified sequences</taxon>
        <taxon>metagenomes</taxon>
        <taxon>ecological metagenomes</taxon>
    </lineage>
</organism>
<dbReference type="CDD" id="cd06170">
    <property type="entry name" value="LuxR_C_like"/>
    <property type="match status" value="1"/>
</dbReference>
<dbReference type="SMART" id="SM00421">
    <property type="entry name" value="HTH_LUXR"/>
    <property type="match status" value="1"/>
</dbReference>
<keyword evidence="1" id="KW-0597">Phosphoprotein</keyword>
<name>A0A0F9U5M4_9ZZZZ</name>
<proteinExistence type="predicted"/>
<dbReference type="Pfam" id="PF00196">
    <property type="entry name" value="GerE"/>
    <property type="match status" value="1"/>
</dbReference>
<dbReference type="PROSITE" id="PS50043">
    <property type="entry name" value="HTH_LUXR_2"/>
    <property type="match status" value="1"/>
</dbReference>
<dbReference type="Pfam" id="PF00072">
    <property type="entry name" value="Response_reg"/>
    <property type="match status" value="1"/>
</dbReference>
<reference evidence="5" key="1">
    <citation type="journal article" date="2015" name="Nature">
        <title>Complex archaea that bridge the gap between prokaryotes and eukaryotes.</title>
        <authorList>
            <person name="Spang A."/>
            <person name="Saw J.H."/>
            <person name="Jorgensen S.L."/>
            <person name="Zaremba-Niedzwiedzka K."/>
            <person name="Martijn J."/>
            <person name="Lind A.E."/>
            <person name="van Eijk R."/>
            <person name="Schleper C."/>
            <person name="Guy L."/>
            <person name="Ettema T.J."/>
        </authorList>
    </citation>
    <scope>NUCLEOTIDE SEQUENCE</scope>
</reference>
<dbReference type="InterPro" id="IPR001789">
    <property type="entry name" value="Sig_transdc_resp-reg_receiver"/>
</dbReference>
<dbReference type="InterPro" id="IPR058245">
    <property type="entry name" value="NreC/VraR/RcsB-like_REC"/>
</dbReference>
<gene>
    <name evidence="5" type="ORF">LCGC14_0570760</name>
</gene>
<keyword evidence="2" id="KW-0238">DNA-binding</keyword>